<evidence type="ECO:0000313" key="2">
    <source>
        <dbReference type="EMBL" id="KAJ7203608.1"/>
    </source>
</evidence>
<reference evidence="2" key="1">
    <citation type="submission" date="2023-03" db="EMBL/GenBank/DDBJ databases">
        <title>Massive genome expansion in bonnet fungi (Mycena s.s.) driven by repeated elements and novel gene families across ecological guilds.</title>
        <authorList>
            <consortium name="Lawrence Berkeley National Laboratory"/>
            <person name="Harder C.B."/>
            <person name="Miyauchi S."/>
            <person name="Viragh M."/>
            <person name="Kuo A."/>
            <person name="Thoen E."/>
            <person name="Andreopoulos B."/>
            <person name="Lu D."/>
            <person name="Skrede I."/>
            <person name="Drula E."/>
            <person name="Henrissat B."/>
            <person name="Morin E."/>
            <person name="Kohler A."/>
            <person name="Barry K."/>
            <person name="LaButti K."/>
            <person name="Morin E."/>
            <person name="Salamov A."/>
            <person name="Lipzen A."/>
            <person name="Mereny Z."/>
            <person name="Hegedus B."/>
            <person name="Baldrian P."/>
            <person name="Stursova M."/>
            <person name="Weitz H."/>
            <person name="Taylor A."/>
            <person name="Grigoriev I.V."/>
            <person name="Nagy L.G."/>
            <person name="Martin F."/>
            <person name="Kauserud H."/>
        </authorList>
    </citation>
    <scope>NUCLEOTIDE SEQUENCE</scope>
    <source>
        <strain evidence="2">9144</strain>
    </source>
</reference>
<dbReference type="EMBL" id="JARJCW010000050">
    <property type="protein sequence ID" value="KAJ7203608.1"/>
    <property type="molecule type" value="Genomic_DNA"/>
</dbReference>
<proteinExistence type="predicted"/>
<organism evidence="2 3">
    <name type="scientific">Mycena pura</name>
    <dbReference type="NCBI Taxonomy" id="153505"/>
    <lineage>
        <taxon>Eukaryota</taxon>
        <taxon>Fungi</taxon>
        <taxon>Dikarya</taxon>
        <taxon>Basidiomycota</taxon>
        <taxon>Agaricomycotina</taxon>
        <taxon>Agaricomycetes</taxon>
        <taxon>Agaricomycetidae</taxon>
        <taxon>Agaricales</taxon>
        <taxon>Marasmiineae</taxon>
        <taxon>Mycenaceae</taxon>
        <taxon>Mycena</taxon>
    </lineage>
</organism>
<feature type="region of interest" description="Disordered" evidence="1">
    <location>
        <begin position="28"/>
        <end position="55"/>
    </location>
</feature>
<evidence type="ECO:0000256" key="1">
    <source>
        <dbReference type="SAM" id="MobiDB-lite"/>
    </source>
</evidence>
<sequence length="200" mass="21770">MSGTAVSPNPQKPPPLLLQGIAPHLFNSRAPRTTRRPHPLMSTSHTKEGSDSSMRSLTADEIKIRNLESHVTQLQSRLTEAEGLLNTFIVIASRYASSHLSTANTAAATANMAANNAAEAVAIANAAVVSAVTDTQTTNGVLSRAQQFLERRVFHFFFWYHLSNMLHYIPAVMAYPPGNPVHLDKGASAFEISIYGRKVF</sequence>
<dbReference type="Proteomes" id="UP001219525">
    <property type="component" value="Unassembled WGS sequence"/>
</dbReference>
<accession>A0AAD6Y7I5</accession>
<dbReference type="AlphaFoldDB" id="A0AAD6Y7I5"/>
<protein>
    <submittedName>
        <fullName evidence="2">Uncharacterized protein</fullName>
    </submittedName>
</protein>
<evidence type="ECO:0000313" key="3">
    <source>
        <dbReference type="Proteomes" id="UP001219525"/>
    </source>
</evidence>
<gene>
    <name evidence="2" type="ORF">GGX14DRAFT_398768</name>
</gene>
<comment type="caution">
    <text evidence="2">The sequence shown here is derived from an EMBL/GenBank/DDBJ whole genome shotgun (WGS) entry which is preliminary data.</text>
</comment>
<keyword evidence="3" id="KW-1185">Reference proteome</keyword>
<name>A0AAD6Y7I5_9AGAR</name>